<dbReference type="PRINTS" id="PR00133">
    <property type="entry name" value="GLHYDRLASE3"/>
</dbReference>
<evidence type="ECO:0000256" key="2">
    <source>
        <dbReference type="SAM" id="MobiDB-lite"/>
    </source>
</evidence>
<protein>
    <submittedName>
        <fullName evidence="7">Exo-1,4-beta-glucosidase</fullName>
    </submittedName>
</protein>
<dbReference type="PANTHER" id="PTHR30620:SF77">
    <property type="entry name" value="LYSOSOMAL BETA GLUCOSIDASE-LIKE"/>
    <property type="match status" value="1"/>
</dbReference>
<dbReference type="AlphaFoldDB" id="A0A560K2E2"/>
<feature type="domain" description="ExoP galactose-binding-like" evidence="6">
    <location>
        <begin position="690"/>
        <end position="852"/>
    </location>
</feature>
<keyword evidence="3" id="KW-0732">Signal</keyword>
<dbReference type="Pfam" id="PF01915">
    <property type="entry name" value="Glyco_hydro_3_C"/>
    <property type="match status" value="1"/>
</dbReference>
<organism evidence="7 8">
    <name type="scientific">Nitrospirillum amazonense</name>
    <dbReference type="NCBI Taxonomy" id="28077"/>
    <lineage>
        <taxon>Bacteria</taxon>
        <taxon>Pseudomonadati</taxon>
        <taxon>Pseudomonadota</taxon>
        <taxon>Alphaproteobacteria</taxon>
        <taxon>Rhodospirillales</taxon>
        <taxon>Azospirillaceae</taxon>
        <taxon>Nitrospirillum</taxon>
    </lineage>
</organism>
<evidence type="ECO:0000256" key="1">
    <source>
        <dbReference type="ARBA" id="ARBA00022801"/>
    </source>
</evidence>
<dbReference type="Gene3D" id="2.60.120.430">
    <property type="entry name" value="Galactose-binding lectin"/>
    <property type="match status" value="1"/>
</dbReference>
<feature type="domain" description="Glycoside hydrolase family 3 C-terminal" evidence="5">
    <location>
        <begin position="441"/>
        <end position="655"/>
    </location>
</feature>
<evidence type="ECO:0000313" key="8">
    <source>
        <dbReference type="Proteomes" id="UP000320516"/>
    </source>
</evidence>
<dbReference type="Proteomes" id="UP000320516">
    <property type="component" value="Unassembled WGS sequence"/>
</dbReference>
<dbReference type="Gene3D" id="3.20.20.300">
    <property type="entry name" value="Glycoside hydrolase, family 3, N-terminal domain"/>
    <property type="match status" value="1"/>
</dbReference>
<keyword evidence="1" id="KW-0378">Hydrolase</keyword>
<dbReference type="InterPro" id="IPR036962">
    <property type="entry name" value="Glyco_hydro_3_N_sf"/>
</dbReference>
<feature type="compositionally biased region" description="Polar residues" evidence="2">
    <location>
        <begin position="26"/>
        <end position="43"/>
    </location>
</feature>
<sequence>MKHRMALLASVTPALLLAALAPPQVSARQTSNPPQKAASTVTDSARGVAHPELWPAAKSKGLVDAKTEAFVTGLMARMSLEDKVGQMIQADISTVTPADLADYPLGSILAGGDSAPAGGDDRAGPDKWVETARAFRAASLAERPGHVAIPIMFGIDAVHGNNNVVGATLFPHNSALGAAHDPALIRRIGVATAQETAAAGIDWAFGPTLAVPQDHRWGRTYEGYSEDPEIVRQYAGEMVLGLQGQAGAGQALQHGHVAASAKHFLGDGGTTNGVDQGDADVSEQDLIRIHAAGYPAAVDAGIMTVMASFSSWQGAKMHGNKSLLTDVLKGRMGFDGFVVGDWNGHGQVPGCTADSCPAAVLAGLDMFMAPNDWKALFTNTVAQVKAGTIPMARIDDAVRRILRVKTKLGLFDPARPFELKDGVIGNAEHRALAREAVRKSLVLLKNNGQVLPLKAKSHVLVVGEAADEIGRQTGGWTLSWQGTGNKNSDFPGATSLYEGIRQAVTAGGGTVDLSADGSYTTKPDVAVVVFGEMPYAEFQGDIPSLEFQAGDKQDLALLRKLKAQGIPVVSVFLSGRPLWVNPEINASDAFVAAWFPGSEGGGVADVLVGDMLGRPRYDFTGKLSYSWPKTAAQATLNRLRQPYDPLFPFGYGLRYADAKPVTVPQLPEVSGVDAAAANIDTYFVKGRNPAPWSFVLRQGAASVPVPGDGTVTEVAGALALKPVDAGGIQGAGRQLSWTGKGEAAIAVTGGNGLDLTRQANGALSLQVDYRVDEAPAGTVWLISGPGSGTGPAAPGALDLTSVLKAAPLGQWQTLKVKLSCFKQAGADLSRVTTPFALSTGGTLRLSLATVRLSADPAGSICPGH</sequence>
<dbReference type="InterPro" id="IPR041443">
    <property type="entry name" value="Exop_C"/>
</dbReference>
<accession>A0A560K2E2</accession>
<dbReference type="InterPro" id="IPR002772">
    <property type="entry name" value="Glyco_hydro_3_C"/>
</dbReference>
<dbReference type="PANTHER" id="PTHR30620">
    <property type="entry name" value="PERIPLASMIC BETA-GLUCOSIDASE-RELATED"/>
    <property type="match status" value="1"/>
</dbReference>
<dbReference type="InterPro" id="IPR001764">
    <property type="entry name" value="Glyco_hydro_3_N"/>
</dbReference>
<dbReference type="GO" id="GO:0009251">
    <property type="term" value="P:glucan catabolic process"/>
    <property type="evidence" value="ECO:0007669"/>
    <property type="project" value="TreeGrafter"/>
</dbReference>
<dbReference type="SUPFAM" id="SSF52279">
    <property type="entry name" value="Beta-D-glucan exohydrolase, C-terminal domain"/>
    <property type="match status" value="1"/>
</dbReference>
<evidence type="ECO:0000259" key="6">
    <source>
        <dbReference type="Pfam" id="PF18559"/>
    </source>
</evidence>
<dbReference type="Pfam" id="PF18559">
    <property type="entry name" value="Exop_C"/>
    <property type="match status" value="1"/>
</dbReference>
<dbReference type="EMBL" id="VITV01000003">
    <property type="protein sequence ID" value="TWB77481.1"/>
    <property type="molecule type" value="Genomic_DNA"/>
</dbReference>
<name>A0A560K2E2_9PROT</name>
<dbReference type="Pfam" id="PF00933">
    <property type="entry name" value="Glyco_hydro_3"/>
    <property type="match status" value="1"/>
</dbReference>
<feature type="region of interest" description="Disordered" evidence="2">
    <location>
        <begin position="25"/>
        <end position="46"/>
    </location>
</feature>
<gene>
    <name evidence="7" type="ORF">FBZ87_103298</name>
</gene>
<dbReference type="GO" id="GO:0008422">
    <property type="term" value="F:beta-glucosidase activity"/>
    <property type="evidence" value="ECO:0007669"/>
    <property type="project" value="TreeGrafter"/>
</dbReference>
<evidence type="ECO:0000259" key="4">
    <source>
        <dbReference type="Pfam" id="PF00933"/>
    </source>
</evidence>
<feature type="chain" id="PRO_5022136685" evidence="3">
    <location>
        <begin position="28"/>
        <end position="864"/>
    </location>
</feature>
<dbReference type="SUPFAM" id="SSF51445">
    <property type="entry name" value="(Trans)glycosidases"/>
    <property type="match status" value="1"/>
</dbReference>
<evidence type="ECO:0000256" key="3">
    <source>
        <dbReference type="SAM" id="SignalP"/>
    </source>
</evidence>
<dbReference type="InterPro" id="IPR017853">
    <property type="entry name" value="GH"/>
</dbReference>
<feature type="signal peptide" evidence="3">
    <location>
        <begin position="1"/>
        <end position="27"/>
    </location>
</feature>
<comment type="caution">
    <text evidence="7">The sequence shown here is derived from an EMBL/GenBank/DDBJ whole genome shotgun (WGS) entry which is preliminary data.</text>
</comment>
<feature type="domain" description="Glycoside hydrolase family 3 N-terminal" evidence="4">
    <location>
        <begin position="80"/>
        <end position="404"/>
    </location>
</feature>
<reference evidence="7 8" key="1">
    <citation type="submission" date="2019-06" db="EMBL/GenBank/DDBJ databases">
        <title>Genomic Encyclopedia of Type Strains, Phase IV (KMG-V): Genome sequencing to study the core and pangenomes of soil and plant-associated prokaryotes.</title>
        <authorList>
            <person name="Whitman W."/>
        </authorList>
    </citation>
    <scope>NUCLEOTIDE SEQUENCE [LARGE SCALE GENOMIC DNA]</scope>
    <source>
        <strain evidence="7 8">BR 12005</strain>
    </source>
</reference>
<dbReference type="InterPro" id="IPR036881">
    <property type="entry name" value="Glyco_hydro_3_C_sf"/>
</dbReference>
<evidence type="ECO:0000259" key="5">
    <source>
        <dbReference type="Pfam" id="PF01915"/>
    </source>
</evidence>
<evidence type="ECO:0000313" key="7">
    <source>
        <dbReference type="EMBL" id="TWB77481.1"/>
    </source>
</evidence>
<proteinExistence type="predicted"/>
<dbReference type="InterPro" id="IPR051915">
    <property type="entry name" value="Cellulose_Degrad_GH3"/>
</dbReference>
<dbReference type="Gene3D" id="3.40.50.1700">
    <property type="entry name" value="Glycoside hydrolase family 3 C-terminal domain"/>
    <property type="match status" value="1"/>
</dbReference>